<feature type="active site" description="Tele-phosphohistidine intermediate" evidence="5">
    <location>
        <position position="10"/>
    </location>
</feature>
<evidence type="ECO:0000313" key="8">
    <source>
        <dbReference type="Proteomes" id="UP000185860"/>
    </source>
</evidence>
<feature type="binding site" evidence="6">
    <location>
        <position position="59"/>
    </location>
    <ligand>
        <name>substrate</name>
    </ligand>
</feature>
<proteinExistence type="inferred from homology"/>
<evidence type="ECO:0000256" key="3">
    <source>
        <dbReference type="ARBA" id="ARBA00023152"/>
    </source>
</evidence>
<dbReference type="InterPro" id="IPR029033">
    <property type="entry name" value="His_PPase_superfam"/>
</dbReference>
<dbReference type="OrthoDB" id="9781415at2"/>
<protein>
    <recommendedName>
        <fullName evidence="2">phosphoglycerate mutase (2,3-diphosphoglycerate-dependent)</fullName>
        <ecNumber evidence="2">5.4.2.11</ecNumber>
    </recommendedName>
</protein>
<accession>A0A1U7ILI8</accession>
<feature type="active site" description="Proton donor/acceptor" evidence="5">
    <location>
        <position position="83"/>
    </location>
</feature>
<dbReference type="InterPro" id="IPR005952">
    <property type="entry name" value="Phosphogly_mut1"/>
</dbReference>
<dbReference type="InterPro" id="IPR013078">
    <property type="entry name" value="His_Pase_superF_clade-1"/>
</dbReference>
<reference evidence="7 8" key="1">
    <citation type="submission" date="2016-11" db="EMBL/GenBank/DDBJ databases">
        <title>Draft Genome Sequences of Nine Cyanobacterial Strains from Diverse Habitats.</title>
        <authorList>
            <person name="Zhu T."/>
            <person name="Hou S."/>
            <person name="Lu X."/>
            <person name="Hess W.R."/>
        </authorList>
    </citation>
    <scope>NUCLEOTIDE SEQUENCE [LARGE SCALE GENOMIC DNA]</scope>
    <source>
        <strain evidence="7 8">IAM M-71</strain>
    </source>
</reference>
<dbReference type="Pfam" id="PF00300">
    <property type="entry name" value="His_Phos_1"/>
    <property type="match status" value="1"/>
</dbReference>
<keyword evidence="4" id="KW-0413">Isomerase</keyword>
<dbReference type="AlphaFoldDB" id="A0A1U7ILI8"/>
<evidence type="ECO:0000313" key="7">
    <source>
        <dbReference type="EMBL" id="OKH38134.1"/>
    </source>
</evidence>
<dbReference type="Gene3D" id="3.40.50.1240">
    <property type="entry name" value="Phosphoglycerate mutase-like"/>
    <property type="match status" value="1"/>
</dbReference>
<dbReference type="PANTHER" id="PTHR11931">
    <property type="entry name" value="PHOSPHOGLYCERATE MUTASE"/>
    <property type="match status" value="1"/>
</dbReference>
<evidence type="ECO:0000256" key="2">
    <source>
        <dbReference type="ARBA" id="ARBA00012028"/>
    </source>
</evidence>
<sequence length="212" mass="23618">MSLKLYFLRHGQTIYSRANSFCGSLDPELTGEGMEMAVAFAKAYKSFPWTAVFCSPLRRTVATAKPLCDAIGMEMQLRDGLKEITYGKWEGLSAEEVSLQFHDDYIRYLADPGWNAPTGGERAVDIAQRSSSVLEEIEHRYKTGNILVVSHKATIRIMLCWLLGIDVGRFRDRISAPVASVSIIEYGVHGPLLHVLGDRSHLSTELRNLPGT</sequence>
<gene>
    <name evidence="7" type="ORF">NIES2119_11300</name>
</gene>
<dbReference type="Proteomes" id="UP000185860">
    <property type="component" value="Unassembled WGS sequence"/>
</dbReference>
<dbReference type="STRING" id="454136.NIES2119_11300"/>
<evidence type="ECO:0000256" key="1">
    <source>
        <dbReference type="ARBA" id="ARBA00006717"/>
    </source>
</evidence>
<dbReference type="GO" id="GO:0004619">
    <property type="term" value="F:phosphoglycerate mutase activity"/>
    <property type="evidence" value="ECO:0007669"/>
    <property type="project" value="UniProtKB-EC"/>
</dbReference>
<dbReference type="EC" id="5.4.2.11" evidence="2"/>
<comment type="similarity">
    <text evidence="1">Belongs to the phosphoglycerate mutase family. BPG-dependent PGAM subfamily.</text>
</comment>
<comment type="caution">
    <text evidence="7">The sequence shown here is derived from an EMBL/GenBank/DDBJ whole genome shotgun (WGS) entry which is preliminary data.</text>
</comment>
<dbReference type="GO" id="GO:0006096">
    <property type="term" value="P:glycolytic process"/>
    <property type="evidence" value="ECO:0007669"/>
    <property type="project" value="UniProtKB-KW"/>
</dbReference>
<evidence type="ECO:0000256" key="5">
    <source>
        <dbReference type="PIRSR" id="PIRSR613078-1"/>
    </source>
</evidence>
<evidence type="ECO:0000256" key="4">
    <source>
        <dbReference type="ARBA" id="ARBA00023235"/>
    </source>
</evidence>
<dbReference type="SUPFAM" id="SSF53254">
    <property type="entry name" value="Phosphoglycerate mutase-like"/>
    <property type="match status" value="1"/>
</dbReference>
<feature type="binding site" evidence="6">
    <location>
        <begin position="83"/>
        <end position="86"/>
    </location>
    <ligand>
        <name>substrate</name>
    </ligand>
</feature>
<evidence type="ECO:0000256" key="6">
    <source>
        <dbReference type="PIRSR" id="PIRSR613078-2"/>
    </source>
</evidence>
<dbReference type="SMART" id="SM00855">
    <property type="entry name" value="PGAM"/>
    <property type="match status" value="1"/>
</dbReference>
<name>A0A1U7ILI8_9CYAN</name>
<dbReference type="CDD" id="cd07067">
    <property type="entry name" value="HP_PGM_like"/>
    <property type="match status" value="1"/>
</dbReference>
<dbReference type="EMBL" id="MRCE01000009">
    <property type="protein sequence ID" value="OKH38134.1"/>
    <property type="molecule type" value="Genomic_DNA"/>
</dbReference>
<organism evidence="7 8">
    <name type="scientific">[Phormidium ambiguum] IAM M-71</name>
    <dbReference type="NCBI Taxonomy" id="454136"/>
    <lineage>
        <taxon>Bacteria</taxon>
        <taxon>Bacillati</taxon>
        <taxon>Cyanobacteriota</taxon>
        <taxon>Cyanophyceae</taxon>
        <taxon>Oscillatoriophycideae</taxon>
        <taxon>Aerosakkonematales</taxon>
        <taxon>Aerosakkonemataceae</taxon>
        <taxon>Floridanema</taxon>
    </lineage>
</organism>
<keyword evidence="3" id="KW-0324">Glycolysis</keyword>
<dbReference type="RefSeq" id="WP_073593574.1">
    <property type="nucleotide sequence ID" value="NZ_MRCE01000009.1"/>
</dbReference>